<dbReference type="PIRSF" id="PIRSF030962">
    <property type="entry name" value="Dehydrase_ECs4332_prd"/>
    <property type="match status" value="1"/>
</dbReference>
<feature type="domain" description="ApeI dehydratase-like" evidence="1">
    <location>
        <begin position="14"/>
        <end position="111"/>
    </location>
</feature>
<accession>A0ABS5I2R6</accession>
<sequence>MTLQKLPEVVASRLDEQSLQVDLFVSEDIVYFKGHFDSHALLPGVVQLDWVLHFFKLHFCPNFTFLGSDVIKYQQPILPNTHVTLQIEWQPQRSKVVFKYVSLTGTHASGKIKVMVK</sequence>
<dbReference type="InterPro" id="IPR029069">
    <property type="entry name" value="HotDog_dom_sf"/>
</dbReference>
<dbReference type="InterPro" id="IPR054545">
    <property type="entry name" value="ApeI-like"/>
</dbReference>
<dbReference type="EMBL" id="JAAIKR010000008">
    <property type="protein sequence ID" value="MBR9728318.1"/>
    <property type="molecule type" value="Genomic_DNA"/>
</dbReference>
<comment type="caution">
    <text evidence="2">The sequence shown here is derived from an EMBL/GenBank/DDBJ whole genome shotgun (WGS) entry which is preliminary data.</text>
</comment>
<dbReference type="Gene3D" id="3.10.129.10">
    <property type="entry name" value="Hotdog Thioesterase"/>
    <property type="match status" value="1"/>
</dbReference>
<evidence type="ECO:0000259" key="1">
    <source>
        <dbReference type="Pfam" id="PF22818"/>
    </source>
</evidence>
<dbReference type="RefSeq" id="WP_153662931.1">
    <property type="nucleotide sequence ID" value="NZ_JAAIKR010000008.1"/>
</dbReference>
<dbReference type="InterPro" id="IPR016962">
    <property type="entry name" value="Dehydrase_ECs4332_prd"/>
</dbReference>
<dbReference type="Proteomes" id="UP000811844">
    <property type="component" value="Unassembled WGS sequence"/>
</dbReference>
<gene>
    <name evidence="2" type="ORF">G3R48_10070</name>
</gene>
<protein>
    <submittedName>
        <fullName evidence="2">3-hydroxyacyl-ACP dehydratase</fullName>
    </submittedName>
</protein>
<keyword evidence="3" id="KW-1185">Reference proteome</keyword>
<evidence type="ECO:0000313" key="3">
    <source>
        <dbReference type="Proteomes" id="UP000811844"/>
    </source>
</evidence>
<dbReference type="Pfam" id="PF22818">
    <property type="entry name" value="ApeI-like"/>
    <property type="match status" value="1"/>
</dbReference>
<dbReference type="SUPFAM" id="SSF54637">
    <property type="entry name" value="Thioesterase/thiol ester dehydrase-isomerase"/>
    <property type="match status" value="1"/>
</dbReference>
<name>A0ABS5I2R6_9GAMM</name>
<reference evidence="2 3" key="1">
    <citation type="submission" date="2020-02" db="EMBL/GenBank/DDBJ databases">
        <title>Shewanella WXL01 sp. nov., a marine bacterium isolated from green algae in Luhuitou Fringing Reef (Northern South China Sea).</title>
        <authorList>
            <person name="Wang X."/>
        </authorList>
    </citation>
    <scope>NUCLEOTIDE SEQUENCE [LARGE SCALE GENOMIC DNA]</scope>
    <source>
        <strain evidence="2 3">MCCC 1A01895</strain>
    </source>
</reference>
<evidence type="ECO:0000313" key="2">
    <source>
        <dbReference type="EMBL" id="MBR9728318.1"/>
    </source>
</evidence>
<proteinExistence type="predicted"/>
<organism evidence="2 3">
    <name type="scientific">Shewanella intestini</name>
    <dbReference type="NCBI Taxonomy" id="2017544"/>
    <lineage>
        <taxon>Bacteria</taxon>
        <taxon>Pseudomonadati</taxon>
        <taxon>Pseudomonadota</taxon>
        <taxon>Gammaproteobacteria</taxon>
        <taxon>Alteromonadales</taxon>
        <taxon>Shewanellaceae</taxon>
        <taxon>Shewanella</taxon>
    </lineage>
</organism>